<dbReference type="InterPro" id="IPR050121">
    <property type="entry name" value="Cytochrome_P450_monoxygenase"/>
</dbReference>
<dbReference type="InterPro" id="IPR002401">
    <property type="entry name" value="Cyt_P450_E_grp-I"/>
</dbReference>
<feature type="binding site" description="axial binding residue" evidence="8">
    <location>
        <position position="442"/>
    </location>
    <ligand>
        <name>heme</name>
        <dbReference type="ChEBI" id="CHEBI:30413"/>
    </ligand>
    <ligandPart>
        <name>Fe</name>
        <dbReference type="ChEBI" id="CHEBI:18248"/>
    </ligandPart>
</feature>
<dbReference type="OMA" id="FRFMIIS"/>
<sequence>MEALSSLLSWQSITATILLYYVTLALYRLYLHPLARFPGPRLAAVTRLYEGYYDLYQNGQYTFKIAELHKKNGPIIRISPWELHVNDAAFFETLYNRQEGIWHKYDWAMDAFATKGATLWTADHTLHKNRRLPLSPFFSKAKVSNQQDMIMRHVQALFARLSGFAASQKTVDLGAALTAFVRDVVNEYIFGKHYNDLGKEDFDAGITVAAQAGGLLWRTTKFIRFFGPFMRSIPPQWIIAVADPVIKEFFRFMIISMNDTRNFMKAAITPDDDGPRTLVHEIVQSKLPAAEKSFERIFDDMSTTTGAGFETTAAVLRIAVFHIYSDTKIFEKLRAEIAAAANHDWKTLEQLPYLTAIIMEAMRLAPAIATRSARVSQDKDLVYADWRIPAGTPVGMTIHLLHQNEEDYPEPQRFNPDRWIDPDPWHLGNKTFVPFGKGKRNCIGMHLAWAEIYLLLGSIVQSFEFQFPSTKAEDFHVTGDNFVLVTPSTGVMPALVTETMTGNIWKEVV</sequence>
<evidence type="ECO:0008006" key="13">
    <source>
        <dbReference type="Google" id="ProtNLM"/>
    </source>
</evidence>
<dbReference type="InterPro" id="IPR001128">
    <property type="entry name" value="Cyt_P450"/>
</dbReference>
<dbReference type="KEGG" id="pfy:PFICI_11835"/>
<feature type="transmembrane region" description="Helical" evidence="10">
    <location>
        <begin position="12"/>
        <end position="31"/>
    </location>
</feature>
<evidence type="ECO:0000256" key="1">
    <source>
        <dbReference type="ARBA" id="ARBA00001971"/>
    </source>
</evidence>
<keyword evidence="6 8" id="KW-0408">Iron</keyword>
<keyword evidence="10" id="KW-0812">Transmembrane</keyword>
<evidence type="ECO:0000256" key="8">
    <source>
        <dbReference type="PIRSR" id="PIRSR602401-1"/>
    </source>
</evidence>
<dbReference type="InterPro" id="IPR017972">
    <property type="entry name" value="Cyt_P450_CS"/>
</dbReference>
<evidence type="ECO:0000256" key="7">
    <source>
        <dbReference type="ARBA" id="ARBA00023033"/>
    </source>
</evidence>
<dbReference type="SUPFAM" id="SSF48264">
    <property type="entry name" value="Cytochrome P450"/>
    <property type="match status" value="1"/>
</dbReference>
<organism evidence="11 12">
    <name type="scientific">Pestalotiopsis fici (strain W106-1 / CGMCC3.15140)</name>
    <dbReference type="NCBI Taxonomy" id="1229662"/>
    <lineage>
        <taxon>Eukaryota</taxon>
        <taxon>Fungi</taxon>
        <taxon>Dikarya</taxon>
        <taxon>Ascomycota</taxon>
        <taxon>Pezizomycotina</taxon>
        <taxon>Sordariomycetes</taxon>
        <taxon>Xylariomycetidae</taxon>
        <taxon>Amphisphaeriales</taxon>
        <taxon>Sporocadaceae</taxon>
        <taxon>Pestalotiopsis</taxon>
    </lineage>
</organism>
<dbReference type="InParanoid" id="W3WRG8"/>
<comment type="similarity">
    <text evidence="2 9">Belongs to the cytochrome P450 family.</text>
</comment>
<dbReference type="PRINTS" id="PR00385">
    <property type="entry name" value="P450"/>
</dbReference>
<evidence type="ECO:0000256" key="3">
    <source>
        <dbReference type="ARBA" id="ARBA00022617"/>
    </source>
</evidence>
<evidence type="ECO:0000256" key="2">
    <source>
        <dbReference type="ARBA" id="ARBA00010617"/>
    </source>
</evidence>
<dbReference type="GO" id="GO:0016705">
    <property type="term" value="F:oxidoreductase activity, acting on paired donors, with incorporation or reduction of molecular oxygen"/>
    <property type="evidence" value="ECO:0007669"/>
    <property type="project" value="InterPro"/>
</dbReference>
<dbReference type="GO" id="GO:0005506">
    <property type="term" value="F:iron ion binding"/>
    <property type="evidence" value="ECO:0007669"/>
    <property type="project" value="InterPro"/>
</dbReference>
<keyword evidence="12" id="KW-1185">Reference proteome</keyword>
<accession>W3WRG8</accession>
<keyword evidence="10" id="KW-1133">Transmembrane helix</keyword>
<proteinExistence type="inferred from homology"/>
<evidence type="ECO:0000256" key="6">
    <source>
        <dbReference type="ARBA" id="ARBA00023004"/>
    </source>
</evidence>
<evidence type="ECO:0000256" key="9">
    <source>
        <dbReference type="RuleBase" id="RU000461"/>
    </source>
</evidence>
<dbReference type="PANTHER" id="PTHR24305:SF157">
    <property type="entry name" value="N-ACETYLTRYPTOPHAN 6-HYDROXYLASE IVOC-RELATED"/>
    <property type="match status" value="1"/>
</dbReference>
<dbReference type="OrthoDB" id="3945418at2759"/>
<dbReference type="Gene3D" id="1.10.630.10">
    <property type="entry name" value="Cytochrome P450"/>
    <property type="match status" value="1"/>
</dbReference>
<dbReference type="PRINTS" id="PR00463">
    <property type="entry name" value="EP450I"/>
</dbReference>
<dbReference type="PROSITE" id="PS00086">
    <property type="entry name" value="CYTOCHROME_P450"/>
    <property type="match status" value="1"/>
</dbReference>
<reference evidence="12" key="1">
    <citation type="journal article" date="2015" name="BMC Genomics">
        <title>Genomic and transcriptomic analysis of the endophytic fungus Pestalotiopsis fici reveals its lifestyle and high potential for synthesis of natural products.</title>
        <authorList>
            <person name="Wang X."/>
            <person name="Zhang X."/>
            <person name="Liu L."/>
            <person name="Xiang M."/>
            <person name="Wang W."/>
            <person name="Sun X."/>
            <person name="Che Y."/>
            <person name="Guo L."/>
            <person name="Liu G."/>
            <person name="Guo L."/>
            <person name="Wang C."/>
            <person name="Yin W.B."/>
            <person name="Stadler M."/>
            <person name="Zhang X."/>
            <person name="Liu X."/>
        </authorList>
    </citation>
    <scope>NUCLEOTIDE SEQUENCE [LARGE SCALE GENOMIC DNA]</scope>
    <source>
        <strain evidence="12">W106-1 / CGMCC3.15140</strain>
    </source>
</reference>
<evidence type="ECO:0000256" key="4">
    <source>
        <dbReference type="ARBA" id="ARBA00022723"/>
    </source>
</evidence>
<name>W3WRG8_PESFW</name>
<dbReference type="eggNOG" id="KOG0158">
    <property type="taxonomic scope" value="Eukaryota"/>
</dbReference>
<evidence type="ECO:0000256" key="10">
    <source>
        <dbReference type="SAM" id="Phobius"/>
    </source>
</evidence>
<evidence type="ECO:0000313" key="11">
    <source>
        <dbReference type="EMBL" id="ETS76448.1"/>
    </source>
</evidence>
<dbReference type="CDD" id="cd11062">
    <property type="entry name" value="CYP58-like"/>
    <property type="match status" value="1"/>
</dbReference>
<dbReference type="Pfam" id="PF00067">
    <property type="entry name" value="p450"/>
    <property type="match status" value="1"/>
</dbReference>
<keyword evidence="4 8" id="KW-0479">Metal-binding</keyword>
<dbReference type="EMBL" id="KI912117">
    <property type="protein sequence ID" value="ETS76448.1"/>
    <property type="molecule type" value="Genomic_DNA"/>
</dbReference>
<protein>
    <recommendedName>
        <fullName evidence="13">Trichodiene oxygenase</fullName>
    </recommendedName>
</protein>
<keyword evidence="10" id="KW-0472">Membrane</keyword>
<dbReference type="Proteomes" id="UP000030651">
    <property type="component" value="Unassembled WGS sequence"/>
</dbReference>
<evidence type="ECO:0000256" key="5">
    <source>
        <dbReference type="ARBA" id="ARBA00023002"/>
    </source>
</evidence>
<comment type="cofactor">
    <cofactor evidence="1 8">
        <name>heme</name>
        <dbReference type="ChEBI" id="CHEBI:30413"/>
    </cofactor>
</comment>
<dbReference type="RefSeq" id="XP_007838607.1">
    <property type="nucleotide sequence ID" value="XM_007840416.1"/>
</dbReference>
<dbReference type="InterPro" id="IPR036396">
    <property type="entry name" value="Cyt_P450_sf"/>
</dbReference>
<keyword evidence="5 9" id="KW-0560">Oxidoreductase</keyword>
<dbReference type="GO" id="GO:0004497">
    <property type="term" value="F:monooxygenase activity"/>
    <property type="evidence" value="ECO:0007669"/>
    <property type="project" value="UniProtKB-KW"/>
</dbReference>
<dbReference type="GeneID" id="19276848"/>
<dbReference type="PANTHER" id="PTHR24305">
    <property type="entry name" value="CYTOCHROME P450"/>
    <property type="match status" value="1"/>
</dbReference>
<gene>
    <name evidence="11" type="ORF">PFICI_11835</name>
</gene>
<evidence type="ECO:0000313" key="12">
    <source>
        <dbReference type="Proteomes" id="UP000030651"/>
    </source>
</evidence>
<keyword evidence="7 9" id="KW-0503">Monooxygenase</keyword>
<dbReference type="HOGENOM" id="CLU_001570_14_4_1"/>
<dbReference type="GO" id="GO:0020037">
    <property type="term" value="F:heme binding"/>
    <property type="evidence" value="ECO:0007669"/>
    <property type="project" value="InterPro"/>
</dbReference>
<dbReference type="AlphaFoldDB" id="W3WRG8"/>
<keyword evidence="3 8" id="KW-0349">Heme</keyword>